<evidence type="ECO:0000313" key="3">
    <source>
        <dbReference type="EMBL" id="KAK4313966.1"/>
    </source>
</evidence>
<evidence type="ECO:0000259" key="2">
    <source>
        <dbReference type="Pfam" id="PF20700"/>
    </source>
</evidence>
<feature type="region of interest" description="Disordered" evidence="1">
    <location>
        <begin position="36"/>
        <end position="66"/>
    </location>
</feature>
<dbReference type="AlphaFoldDB" id="A0AAE1PSD2"/>
<reference evidence="3" key="1">
    <citation type="submission" date="2023-11" db="EMBL/GenBank/DDBJ databases">
        <title>Genome assemblies of two species of porcelain crab, Petrolisthes cinctipes and Petrolisthes manimaculis (Anomura: Porcellanidae).</title>
        <authorList>
            <person name="Angst P."/>
        </authorList>
    </citation>
    <scope>NUCLEOTIDE SEQUENCE</scope>
    <source>
        <strain evidence="3">PB745_02</strain>
        <tissue evidence="3">Gill</tissue>
    </source>
</reference>
<keyword evidence="4" id="KW-1185">Reference proteome</keyword>
<evidence type="ECO:0000313" key="4">
    <source>
        <dbReference type="Proteomes" id="UP001292094"/>
    </source>
</evidence>
<dbReference type="Pfam" id="PF20700">
    <property type="entry name" value="Mutator"/>
    <property type="match status" value="1"/>
</dbReference>
<sequence length="188" mass="21297">MYRRDHTAVSGTTKLLKLHDFKLLLSSCLRLQNKPLRGKKKRGQPSSAATTGVDEKQAEKKRKADTESERKYIIADEINLLEWVTSIARCKCGKKMKIKEESAVGMAKTYVARCGQCNIEQQMCTSHGSVKKSCRYDLHKRLVRGALHSGGYIAVRELCATLNMHPLSEKSYHQIAKEIQEKGIEEME</sequence>
<evidence type="ECO:0000256" key="1">
    <source>
        <dbReference type="SAM" id="MobiDB-lite"/>
    </source>
</evidence>
<dbReference type="InterPro" id="IPR049012">
    <property type="entry name" value="Mutator_transp_dom"/>
</dbReference>
<accession>A0AAE1PSD2</accession>
<dbReference type="Proteomes" id="UP001292094">
    <property type="component" value="Unassembled WGS sequence"/>
</dbReference>
<organism evidence="3 4">
    <name type="scientific">Petrolisthes manimaculis</name>
    <dbReference type="NCBI Taxonomy" id="1843537"/>
    <lineage>
        <taxon>Eukaryota</taxon>
        <taxon>Metazoa</taxon>
        <taxon>Ecdysozoa</taxon>
        <taxon>Arthropoda</taxon>
        <taxon>Crustacea</taxon>
        <taxon>Multicrustacea</taxon>
        <taxon>Malacostraca</taxon>
        <taxon>Eumalacostraca</taxon>
        <taxon>Eucarida</taxon>
        <taxon>Decapoda</taxon>
        <taxon>Pleocyemata</taxon>
        <taxon>Anomura</taxon>
        <taxon>Galatheoidea</taxon>
        <taxon>Porcellanidae</taxon>
        <taxon>Petrolisthes</taxon>
    </lineage>
</organism>
<proteinExistence type="predicted"/>
<protein>
    <recommendedName>
        <fullName evidence="2">Mutator-like transposase domain-containing protein</fullName>
    </recommendedName>
</protein>
<gene>
    <name evidence="3" type="ORF">Pmani_014709</name>
</gene>
<name>A0AAE1PSD2_9EUCA</name>
<feature type="domain" description="Mutator-like transposase" evidence="2">
    <location>
        <begin position="80"/>
        <end position="184"/>
    </location>
</feature>
<feature type="compositionally biased region" description="Basic and acidic residues" evidence="1">
    <location>
        <begin position="53"/>
        <end position="66"/>
    </location>
</feature>
<dbReference type="EMBL" id="JAWZYT010001252">
    <property type="protein sequence ID" value="KAK4313966.1"/>
    <property type="molecule type" value="Genomic_DNA"/>
</dbReference>
<comment type="caution">
    <text evidence="3">The sequence shown here is derived from an EMBL/GenBank/DDBJ whole genome shotgun (WGS) entry which is preliminary data.</text>
</comment>